<comment type="caution">
    <text evidence="3">The sequence shown here is derived from an EMBL/GenBank/DDBJ whole genome shotgun (WGS) entry which is preliminary data.</text>
</comment>
<evidence type="ECO:0000256" key="2">
    <source>
        <dbReference type="SAM" id="SignalP"/>
    </source>
</evidence>
<evidence type="ECO:0000313" key="4">
    <source>
        <dbReference type="Proteomes" id="UP001232063"/>
    </source>
</evidence>
<name>A0AAE3UGF4_9BACT</name>
<proteinExistence type="predicted"/>
<evidence type="ECO:0000256" key="1">
    <source>
        <dbReference type="SAM" id="Coils"/>
    </source>
</evidence>
<sequence>MKKYLIIYSLTLLTLLSVGQVSAQSKLTEEQKQELKARYEAYKEKLNLSDDQSVKVESINRTYFEQLATLRNSSDSKLSKYRKYKDIKSTRDGQMKAVLSKEQYKTYEAFQKEMKEEFKENRRQQ</sequence>
<protein>
    <recommendedName>
        <fullName evidence="5">DUF4890 domain-containing protein</fullName>
    </recommendedName>
</protein>
<feature type="coiled-coil region" evidence="1">
    <location>
        <begin position="25"/>
        <end position="52"/>
    </location>
</feature>
<dbReference type="RefSeq" id="WP_314516569.1">
    <property type="nucleotide sequence ID" value="NZ_JASJOU010000013.1"/>
</dbReference>
<evidence type="ECO:0000313" key="3">
    <source>
        <dbReference type="EMBL" id="MDJ1504883.1"/>
    </source>
</evidence>
<dbReference type="AlphaFoldDB" id="A0AAE3UGF4"/>
<feature type="chain" id="PRO_5041967931" description="DUF4890 domain-containing protein" evidence="2">
    <location>
        <begin position="24"/>
        <end position="125"/>
    </location>
</feature>
<keyword evidence="1" id="KW-0175">Coiled coil</keyword>
<keyword evidence="2" id="KW-0732">Signal</keyword>
<accession>A0AAE3UGF4</accession>
<dbReference type="Proteomes" id="UP001232063">
    <property type="component" value="Unassembled WGS sequence"/>
</dbReference>
<feature type="signal peptide" evidence="2">
    <location>
        <begin position="1"/>
        <end position="23"/>
    </location>
</feature>
<organism evidence="3 4">
    <name type="scientific">Xanthocytophaga agilis</name>
    <dbReference type="NCBI Taxonomy" id="3048010"/>
    <lineage>
        <taxon>Bacteria</taxon>
        <taxon>Pseudomonadati</taxon>
        <taxon>Bacteroidota</taxon>
        <taxon>Cytophagia</taxon>
        <taxon>Cytophagales</taxon>
        <taxon>Rhodocytophagaceae</taxon>
        <taxon>Xanthocytophaga</taxon>
    </lineage>
</organism>
<dbReference type="EMBL" id="JASJOU010000013">
    <property type="protein sequence ID" value="MDJ1504883.1"/>
    <property type="molecule type" value="Genomic_DNA"/>
</dbReference>
<reference evidence="3" key="1">
    <citation type="submission" date="2023-05" db="EMBL/GenBank/DDBJ databases">
        <authorList>
            <person name="Zhang X."/>
        </authorList>
    </citation>
    <scope>NUCLEOTIDE SEQUENCE</scope>
    <source>
        <strain evidence="3">BD1B2-1</strain>
    </source>
</reference>
<keyword evidence="4" id="KW-1185">Reference proteome</keyword>
<gene>
    <name evidence="3" type="ORF">QNI22_29740</name>
</gene>
<evidence type="ECO:0008006" key="5">
    <source>
        <dbReference type="Google" id="ProtNLM"/>
    </source>
</evidence>